<dbReference type="Pfam" id="PF02114">
    <property type="entry name" value="Phosducin"/>
    <property type="match status" value="1"/>
</dbReference>
<gene>
    <name evidence="3" type="ORF">CEUSTIGMA_g8907.t1</name>
</gene>
<dbReference type="STRING" id="1157962.A0A250XEG4"/>
<dbReference type="PANTHER" id="PTHR45809">
    <property type="entry name" value="VIRAL IAP-ASSOCIATED FACTOR HOMOLOG"/>
    <property type="match status" value="1"/>
</dbReference>
<evidence type="ECO:0000256" key="1">
    <source>
        <dbReference type="ARBA" id="ARBA00009686"/>
    </source>
</evidence>
<dbReference type="OrthoDB" id="45518at2759"/>
<protein>
    <recommendedName>
        <fullName evidence="2">Phosducin domain-containing protein</fullName>
    </recommendedName>
</protein>
<comment type="similarity">
    <text evidence="1">Belongs to the phosducin family.</text>
</comment>
<evidence type="ECO:0000259" key="2">
    <source>
        <dbReference type="Pfam" id="PF02114"/>
    </source>
</evidence>
<name>A0A250XEG4_9CHLO</name>
<dbReference type="GO" id="GO:0006457">
    <property type="term" value="P:protein folding"/>
    <property type="evidence" value="ECO:0007669"/>
    <property type="project" value="TreeGrafter"/>
</dbReference>
<dbReference type="EMBL" id="BEGY01000066">
    <property type="protein sequence ID" value="GAX81478.1"/>
    <property type="molecule type" value="Genomic_DNA"/>
</dbReference>
<evidence type="ECO:0000313" key="3">
    <source>
        <dbReference type="EMBL" id="GAX81478.1"/>
    </source>
</evidence>
<comment type="caution">
    <text evidence="3">The sequence shown here is derived from an EMBL/GenBank/DDBJ whole genome shotgun (WGS) entry which is preliminary data.</text>
</comment>
<dbReference type="PANTHER" id="PTHR45809:SF3">
    <property type="entry name" value="VIRAL IAP-ASSOCIATED FACTOR HOMOLOG"/>
    <property type="match status" value="1"/>
</dbReference>
<proteinExistence type="inferred from homology"/>
<organism evidence="3 4">
    <name type="scientific">Chlamydomonas eustigma</name>
    <dbReference type="NCBI Taxonomy" id="1157962"/>
    <lineage>
        <taxon>Eukaryota</taxon>
        <taxon>Viridiplantae</taxon>
        <taxon>Chlorophyta</taxon>
        <taxon>core chlorophytes</taxon>
        <taxon>Chlorophyceae</taxon>
        <taxon>CS clade</taxon>
        <taxon>Chlamydomonadales</taxon>
        <taxon>Chlamydomonadaceae</taxon>
        <taxon>Chlamydomonas</taxon>
    </lineage>
</organism>
<dbReference type="InterPro" id="IPR051498">
    <property type="entry name" value="Phosducin-like_chap/apop_reg"/>
</dbReference>
<feature type="domain" description="Phosducin" evidence="2">
    <location>
        <begin position="49"/>
        <end position="178"/>
    </location>
</feature>
<reference evidence="3 4" key="1">
    <citation type="submission" date="2017-08" db="EMBL/GenBank/DDBJ databases">
        <title>Acidophilic green algal genome provides insights into adaptation to an acidic environment.</title>
        <authorList>
            <person name="Hirooka S."/>
            <person name="Hirose Y."/>
            <person name="Kanesaki Y."/>
            <person name="Higuchi S."/>
            <person name="Fujiwara T."/>
            <person name="Onuma R."/>
            <person name="Era A."/>
            <person name="Ohbayashi R."/>
            <person name="Uzuka A."/>
            <person name="Nozaki H."/>
            <person name="Yoshikawa H."/>
            <person name="Miyagishima S.Y."/>
        </authorList>
    </citation>
    <scope>NUCLEOTIDE SEQUENCE [LARGE SCALE GENOMIC DNA]</scope>
    <source>
        <strain evidence="3 4">NIES-2499</strain>
    </source>
</reference>
<keyword evidence="4" id="KW-1185">Reference proteome</keyword>
<dbReference type="SUPFAM" id="SSF52833">
    <property type="entry name" value="Thioredoxin-like"/>
    <property type="match status" value="1"/>
</dbReference>
<dbReference type="InterPro" id="IPR036249">
    <property type="entry name" value="Thioredoxin-like_sf"/>
</dbReference>
<dbReference type="Gene3D" id="3.40.30.10">
    <property type="entry name" value="Glutaredoxin"/>
    <property type="match status" value="1"/>
</dbReference>
<dbReference type="GO" id="GO:0005737">
    <property type="term" value="C:cytoplasm"/>
    <property type="evidence" value="ECO:0007669"/>
    <property type="project" value="TreeGrafter"/>
</dbReference>
<dbReference type="AlphaFoldDB" id="A0A250XEG4"/>
<accession>A0A250XEG4</accession>
<dbReference type="Proteomes" id="UP000232323">
    <property type="component" value="Unassembled WGS sequence"/>
</dbReference>
<dbReference type="CDD" id="cd02988">
    <property type="entry name" value="Phd_like_VIAF"/>
    <property type="match status" value="1"/>
</dbReference>
<dbReference type="InterPro" id="IPR024253">
    <property type="entry name" value="Phosducin_thioredoxin-like_dom"/>
</dbReference>
<evidence type="ECO:0000313" key="4">
    <source>
        <dbReference type="Proteomes" id="UP000232323"/>
    </source>
</evidence>
<sequence length="249" mass="28236">MEGYLNTVYHGPEGETTEWDDIQRKMGNLPAKDPVWKPEKYTPEADLVKDEKWLDKKHQEELSDLEDEFEDDRFLEKYRQSRIQELKRAKLKPRFGTVEDIRGSEFIQKVTNAGPDIHVVVHLYKTGHAGSTMIGQYVEVLADKYPGTKFLRIVSTDCIPNYPDENLPTLLLYHNGSCSKHLVGLNALGGNRTSPEQLALILNAHGSFCTVTGADGEAQEEETVRNLVQKIVEQRVEMAENDLSSDFEG</sequence>